<organism evidence="1 2">
    <name type="scientific">Henriciella pelagia</name>
    <dbReference type="NCBI Taxonomy" id="1977912"/>
    <lineage>
        <taxon>Bacteria</taxon>
        <taxon>Pseudomonadati</taxon>
        <taxon>Pseudomonadota</taxon>
        <taxon>Alphaproteobacteria</taxon>
        <taxon>Hyphomonadales</taxon>
        <taxon>Hyphomonadaceae</taxon>
        <taxon>Henriciella</taxon>
    </lineage>
</organism>
<gene>
    <name evidence="1" type="ORF">GCM10011503_15460</name>
</gene>
<comment type="caution">
    <text evidence="1">The sequence shown here is derived from an EMBL/GenBank/DDBJ whole genome shotgun (WGS) entry which is preliminary data.</text>
</comment>
<accession>A0ABQ1JFY1</accession>
<dbReference type="Proteomes" id="UP000628854">
    <property type="component" value="Unassembled WGS sequence"/>
</dbReference>
<dbReference type="EMBL" id="BMKF01000001">
    <property type="protein sequence ID" value="GGB67546.1"/>
    <property type="molecule type" value="Genomic_DNA"/>
</dbReference>
<proteinExistence type="predicted"/>
<evidence type="ECO:0000313" key="1">
    <source>
        <dbReference type="EMBL" id="GGB67546.1"/>
    </source>
</evidence>
<keyword evidence="2" id="KW-1185">Reference proteome</keyword>
<evidence type="ECO:0000313" key="2">
    <source>
        <dbReference type="Proteomes" id="UP000628854"/>
    </source>
</evidence>
<sequence>MDAKTVTREALFRAVWERPLNQVALDYGITGTGLAKLCDRHAIPRPPQGHWIKAEHGKAARRPALPEVKDGAPTLITIVPPGPNVRSAGNAHDGLAEAGLEAPKVSTMVVPKRLANPHPIV</sequence>
<name>A0ABQ1JFY1_9PROT</name>
<protein>
    <submittedName>
        <fullName evidence="1">Uncharacterized protein</fullName>
    </submittedName>
</protein>
<dbReference type="RefSeq" id="WP_084394731.1">
    <property type="nucleotide sequence ID" value="NZ_BMKF01000001.1"/>
</dbReference>
<reference evidence="2" key="1">
    <citation type="journal article" date="2019" name="Int. J. Syst. Evol. Microbiol.">
        <title>The Global Catalogue of Microorganisms (GCM) 10K type strain sequencing project: providing services to taxonomists for standard genome sequencing and annotation.</title>
        <authorList>
            <consortium name="The Broad Institute Genomics Platform"/>
            <consortium name="The Broad Institute Genome Sequencing Center for Infectious Disease"/>
            <person name="Wu L."/>
            <person name="Ma J."/>
        </authorList>
    </citation>
    <scope>NUCLEOTIDE SEQUENCE [LARGE SCALE GENOMIC DNA]</scope>
    <source>
        <strain evidence="2">CGMCC 1.15928</strain>
    </source>
</reference>